<evidence type="ECO:0000259" key="8">
    <source>
        <dbReference type="Pfam" id="PF03727"/>
    </source>
</evidence>
<dbReference type="Proteomes" id="UP001316803">
    <property type="component" value="Unassembled WGS sequence"/>
</dbReference>
<evidence type="ECO:0000313" key="10">
    <source>
        <dbReference type="Proteomes" id="UP001316803"/>
    </source>
</evidence>
<accession>A0AAN8ERF0</accession>
<dbReference type="SUPFAM" id="SSF53067">
    <property type="entry name" value="Actin-like ATPase domain"/>
    <property type="match status" value="2"/>
</dbReference>
<comment type="similarity">
    <text evidence="1 6">Belongs to the hexokinase family.</text>
</comment>
<dbReference type="InterPro" id="IPR043129">
    <property type="entry name" value="ATPase_NBD"/>
</dbReference>
<dbReference type="GO" id="GO:0004340">
    <property type="term" value="F:glucokinase activity"/>
    <property type="evidence" value="ECO:0007669"/>
    <property type="project" value="TreeGrafter"/>
</dbReference>
<dbReference type="EC" id="2.7.1.-" evidence="6"/>
<comment type="caution">
    <text evidence="9">The sequence shown here is derived from an EMBL/GenBank/DDBJ whole genome shotgun (WGS) entry which is preliminary data.</text>
</comment>
<keyword evidence="2 6" id="KW-0808">Transferase</keyword>
<dbReference type="GO" id="GO:0006096">
    <property type="term" value="P:glycolytic process"/>
    <property type="evidence" value="ECO:0007669"/>
    <property type="project" value="UniProtKB-KW"/>
</dbReference>
<keyword evidence="10" id="KW-1185">Reference proteome</keyword>
<sequence length="523" mass="57968">MPLEIFQSILRQLDRLLVYFNIRPFGLLFPKSVTRSFNSTNHHVVPPTPIMRPLHEFQREALALFTEPCNIQRMSYMSSCLRREYVKKLKSGTECMLPSFCHTLPTGQEQGTYIALDMGGSTFRVALVELSTRSGDDGGMKIKHMTVNKINEHIRRLPAKAFFAWMAEKIQDMLHQCRDSQTPQDETIAIGLAWSFPIEQTSHQGGTVQPMGKGFRAHEDVIGQDLGNLIEIACRERGLDVRVNAIVNDSSATLLSQAYKDPATTMALILGTGTNAAVYLPVKDLSDDKFGMRDHSWFEQADKVIINTEVSMFGKGILPKTRWDEELNRAHSAPNFQPLEYMTTGRYLGEILRLVIAEAVESNQMFSGLMPEVLRDRYTLDTAILAAIEEDTTMGCISSSERIQKEFGLFSLPTTAEMAFLRTIIEAISHRAAAYMATAIHALWSLEHGSPVEGPSKTSVAANGSVVLMYPGFRTRCQKYVAELIAAGQPSTSSGCKHELVIEPTNEATILGVAVAVAIADAT</sequence>
<dbReference type="Pfam" id="PF03727">
    <property type="entry name" value="Hexokinase_2"/>
    <property type="match status" value="1"/>
</dbReference>
<proteinExistence type="inferred from homology"/>
<dbReference type="GO" id="GO:0005536">
    <property type="term" value="F:D-glucose binding"/>
    <property type="evidence" value="ECO:0007669"/>
    <property type="project" value="InterPro"/>
</dbReference>
<keyword evidence="4 6" id="KW-0418">Kinase</keyword>
<dbReference type="PRINTS" id="PR00475">
    <property type="entry name" value="HEXOKINASE"/>
</dbReference>
<dbReference type="GO" id="GO:0006013">
    <property type="term" value="P:mannose metabolic process"/>
    <property type="evidence" value="ECO:0007669"/>
    <property type="project" value="TreeGrafter"/>
</dbReference>
<keyword evidence="6" id="KW-0324">Glycolysis</keyword>
<dbReference type="Gene3D" id="3.30.420.40">
    <property type="match status" value="1"/>
</dbReference>
<dbReference type="GO" id="GO:0008865">
    <property type="term" value="F:fructokinase activity"/>
    <property type="evidence" value="ECO:0007669"/>
    <property type="project" value="TreeGrafter"/>
</dbReference>
<dbReference type="PROSITE" id="PS51748">
    <property type="entry name" value="HEXOKINASE_2"/>
    <property type="match status" value="1"/>
</dbReference>
<dbReference type="GO" id="GO:0019158">
    <property type="term" value="F:mannokinase activity"/>
    <property type="evidence" value="ECO:0007669"/>
    <property type="project" value="TreeGrafter"/>
</dbReference>
<name>A0AAN8ERF0_9EURO</name>
<organism evidence="9 10">
    <name type="scientific">Knufia fluminis</name>
    <dbReference type="NCBI Taxonomy" id="191047"/>
    <lineage>
        <taxon>Eukaryota</taxon>
        <taxon>Fungi</taxon>
        <taxon>Dikarya</taxon>
        <taxon>Ascomycota</taxon>
        <taxon>Pezizomycotina</taxon>
        <taxon>Eurotiomycetes</taxon>
        <taxon>Chaetothyriomycetidae</taxon>
        <taxon>Chaetothyriales</taxon>
        <taxon>Trichomeriaceae</taxon>
        <taxon>Knufia</taxon>
    </lineage>
</organism>
<evidence type="ECO:0000256" key="6">
    <source>
        <dbReference type="RuleBase" id="RU362007"/>
    </source>
</evidence>
<reference evidence="9 10" key="1">
    <citation type="submission" date="2022-12" db="EMBL/GenBank/DDBJ databases">
        <title>Genomic features and morphological characterization of a novel Knufia sp. strain isolated from spacecraft assembly facility.</title>
        <authorList>
            <person name="Teixeira M."/>
            <person name="Chander A.M."/>
            <person name="Stajich J.E."/>
            <person name="Venkateswaran K."/>
        </authorList>
    </citation>
    <scope>NUCLEOTIDE SEQUENCE [LARGE SCALE GENOMIC DNA]</scope>
    <source>
        <strain evidence="9 10">FJI-L2-BK-P2</strain>
    </source>
</reference>
<evidence type="ECO:0000256" key="4">
    <source>
        <dbReference type="ARBA" id="ARBA00022777"/>
    </source>
</evidence>
<dbReference type="GO" id="GO:0005524">
    <property type="term" value="F:ATP binding"/>
    <property type="evidence" value="ECO:0007669"/>
    <property type="project" value="UniProtKB-UniRule"/>
</dbReference>
<dbReference type="EMBL" id="JAKLMC020000003">
    <property type="protein sequence ID" value="KAK5957143.1"/>
    <property type="molecule type" value="Genomic_DNA"/>
</dbReference>
<dbReference type="AlphaFoldDB" id="A0AAN8ERF0"/>
<evidence type="ECO:0000256" key="3">
    <source>
        <dbReference type="ARBA" id="ARBA00022741"/>
    </source>
</evidence>
<evidence type="ECO:0000256" key="2">
    <source>
        <dbReference type="ARBA" id="ARBA00022679"/>
    </source>
</evidence>
<dbReference type="Pfam" id="PF00349">
    <property type="entry name" value="Hexokinase_1"/>
    <property type="match status" value="1"/>
</dbReference>
<dbReference type="InterPro" id="IPR001312">
    <property type="entry name" value="Hexokinase"/>
</dbReference>
<evidence type="ECO:0000313" key="9">
    <source>
        <dbReference type="EMBL" id="KAK5957143.1"/>
    </source>
</evidence>
<dbReference type="InterPro" id="IPR022672">
    <property type="entry name" value="Hexokinase_N"/>
</dbReference>
<dbReference type="GO" id="GO:0005829">
    <property type="term" value="C:cytosol"/>
    <property type="evidence" value="ECO:0007669"/>
    <property type="project" value="TreeGrafter"/>
</dbReference>
<gene>
    <name evidence="9" type="primary">NAG5</name>
    <name evidence="9" type="ORF">OHC33_001512</name>
</gene>
<keyword evidence="3 6" id="KW-0547">Nucleotide-binding</keyword>
<keyword evidence="5 6" id="KW-0067">ATP-binding</keyword>
<dbReference type="GO" id="GO:0006006">
    <property type="term" value="P:glucose metabolic process"/>
    <property type="evidence" value="ECO:0007669"/>
    <property type="project" value="TreeGrafter"/>
</dbReference>
<protein>
    <recommendedName>
        <fullName evidence="6">Phosphotransferase</fullName>
        <ecNumber evidence="6">2.7.1.-</ecNumber>
    </recommendedName>
</protein>
<evidence type="ECO:0000256" key="1">
    <source>
        <dbReference type="ARBA" id="ARBA00009225"/>
    </source>
</evidence>
<dbReference type="PANTHER" id="PTHR19443:SF24">
    <property type="entry name" value="PHOSPHOTRANSFERASE"/>
    <property type="match status" value="1"/>
</dbReference>
<feature type="domain" description="Hexokinase C-terminal" evidence="8">
    <location>
        <begin position="266"/>
        <end position="518"/>
    </location>
</feature>
<dbReference type="GO" id="GO:0005739">
    <property type="term" value="C:mitochondrion"/>
    <property type="evidence" value="ECO:0007669"/>
    <property type="project" value="TreeGrafter"/>
</dbReference>
<dbReference type="InterPro" id="IPR022673">
    <property type="entry name" value="Hexokinase_C"/>
</dbReference>
<dbReference type="GO" id="GO:0001678">
    <property type="term" value="P:intracellular glucose homeostasis"/>
    <property type="evidence" value="ECO:0007669"/>
    <property type="project" value="InterPro"/>
</dbReference>
<dbReference type="Gene3D" id="3.40.367.20">
    <property type="match status" value="1"/>
</dbReference>
<evidence type="ECO:0000256" key="5">
    <source>
        <dbReference type="ARBA" id="ARBA00022840"/>
    </source>
</evidence>
<feature type="domain" description="Hexokinase N-terminal" evidence="7">
    <location>
        <begin position="72"/>
        <end position="259"/>
    </location>
</feature>
<dbReference type="PANTHER" id="PTHR19443">
    <property type="entry name" value="HEXOKINASE"/>
    <property type="match status" value="1"/>
</dbReference>
<evidence type="ECO:0000259" key="7">
    <source>
        <dbReference type="Pfam" id="PF00349"/>
    </source>
</evidence>